<dbReference type="CDD" id="cd06558">
    <property type="entry name" value="crotonase-like"/>
    <property type="match status" value="1"/>
</dbReference>
<dbReference type="FunFam" id="3.90.226.10:FF:000019">
    <property type="entry name" value="Enoyl-CoA hydratase, mitochondrial"/>
    <property type="match status" value="1"/>
</dbReference>
<dbReference type="Gene3D" id="3.90.226.10">
    <property type="entry name" value="2-enoyl-CoA Hydratase, Chain A, domain 1"/>
    <property type="match status" value="1"/>
</dbReference>
<dbReference type="InterPro" id="IPR014748">
    <property type="entry name" value="Enoyl-CoA_hydra_C"/>
</dbReference>
<comment type="similarity">
    <text evidence="1 4">Belongs to the enoyl-CoA hydratase/isomerase family.</text>
</comment>
<gene>
    <name evidence="5" type="ORF">TMSB3V08_LOCUS354</name>
</gene>
<dbReference type="EMBL" id="OB792671">
    <property type="protein sequence ID" value="CAD7423364.1"/>
    <property type="molecule type" value="Genomic_DNA"/>
</dbReference>
<accession>A0A7R9DXQ2</accession>
<dbReference type="PANTHER" id="PTHR11941:SF54">
    <property type="entry name" value="ENOYL-COA HYDRATASE, MITOCHONDRIAL"/>
    <property type="match status" value="1"/>
</dbReference>
<dbReference type="PANTHER" id="PTHR11941">
    <property type="entry name" value="ENOYL-COA HYDRATASE-RELATED"/>
    <property type="match status" value="1"/>
</dbReference>
<organism evidence="5">
    <name type="scientific">Timema monikensis</name>
    <dbReference type="NCBI Taxonomy" id="170555"/>
    <lineage>
        <taxon>Eukaryota</taxon>
        <taxon>Metazoa</taxon>
        <taxon>Ecdysozoa</taxon>
        <taxon>Arthropoda</taxon>
        <taxon>Hexapoda</taxon>
        <taxon>Insecta</taxon>
        <taxon>Pterygota</taxon>
        <taxon>Neoptera</taxon>
        <taxon>Polyneoptera</taxon>
        <taxon>Phasmatodea</taxon>
        <taxon>Timematodea</taxon>
        <taxon>Timematoidea</taxon>
        <taxon>Timematidae</taxon>
        <taxon>Timema</taxon>
    </lineage>
</organism>
<proteinExistence type="inferred from homology"/>
<evidence type="ECO:0000256" key="3">
    <source>
        <dbReference type="ARBA" id="ARBA00023239"/>
    </source>
</evidence>
<evidence type="ECO:0000256" key="2">
    <source>
        <dbReference type="ARBA" id="ARBA00012076"/>
    </source>
</evidence>
<dbReference type="Pfam" id="PF00378">
    <property type="entry name" value="ECH_1"/>
    <property type="match status" value="1"/>
</dbReference>
<dbReference type="InterPro" id="IPR029045">
    <property type="entry name" value="ClpP/crotonase-like_dom_sf"/>
</dbReference>
<dbReference type="GO" id="GO:0006635">
    <property type="term" value="P:fatty acid beta-oxidation"/>
    <property type="evidence" value="ECO:0007669"/>
    <property type="project" value="TreeGrafter"/>
</dbReference>
<protein>
    <recommendedName>
        <fullName evidence="2">enoyl-CoA hydratase</fullName>
        <ecNumber evidence="2">4.2.1.17</ecNumber>
    </recommendedName>
</protein>
<dbReference type="SUPFAM" id="SSF52096">
    <property type="entry name" value="ClpP/crotonase"/>
    <property type="match status" value="1"/>
</dbReference>
<reference evidence="5" key="1">
    <citation type="submission" date="2020-11" db="EMBL/GenBank/DDBJ databases">
        <authorList>
            <person name="Tran Van P."/>
        </authorList>
    </citation>
    <scope>NUCLEOTIDE SEQUENCE</scope>
</reference>
<dbReference type="EC" id="4.2.1.17" evidence="2"/>
<dbReference type="AlphaFoldDB" id="A0A7R9DXQ2"/>
<dbReference type="GO" id="GO:0005739">
    <property type="term" value="C:mitochondrion"/>
    <property type="evidence" value="ECO:0007669"/>
    <property type="project" value="TreeGrafter"/>
</dbReference>
<keyword evidence="3" id="KW-0456">Lyase</keyword>
<dbReference type="InterPro" id="IPR001753">
    <property type="entry name" value="Enoyl-CoA_hydra/iso"/>
</dbReference>
<dbReference type="Gene3D" id="1.10.12.10">
    <property type="entry name" value="Lyase 2-enoyl-coa Hydratase, Chain A, domain 2"/>
    <property type="match status" value="1"/>
</dbReference>
<evidence type="ECO:0000313" key="5">
    <source>
        <dbReference type="EMBL" id="CAD7423364.1"/>
    </source>
</evidence>
<sequence length="457" mass="49817">MVSACKQTIPIERLPYVGEDSANIFGLRLLCGQHNELSSLLSKFSRLKRYLFIQVAPHLSSRAQKYEYILSEKKGEKQNVGVITLNRPKALNALCNGLMTEVADALARFDDDASVGALVITGSEKAFAAGADIKEMIDNTYAKTAGGNFLGQWGKVSQCRKPVIAAVNGYALGGGCELAMMCDIIYAGDKARFGQPEIAIGTIPGAGGTQRLTRVVGKSKAMEMCLTGNMITAQEAEQRGLVSKVFPADQVVNEAIQLGEKIASHSQLIVSLCKDAVNTAYETTLKEGLHFEKSIFYGTFATHQEYRIDGIENSKRTSDKDSNHGLTIIGSLVYCDNDALDHMATKADGSCKKYAHFVLRLRITRHSVKLGRIETHARTSFLFKLSGGQSCLLMWWRLGGVDVCGHYLGSCEITELTEILPPGPTTESLELCSPEAVTPHPPFVCCYYCYDVEPSNS</sequence>
<dbReference type="GO" id="GO:0004300">
    <property type="term" value="F:enoyl-CoA hydratase activity"/>
    <property type="evidence" value="ECO:0007669"/>
    <property type="project" value="UniProtKB-EC"/>
</dbReference>
<name>A0A7R9DXQ2_9NEOP</name>
<dbReference type="InterPro" id="IPR018376">
    <property type="entry name" value="Enoyl-CoA_hyd/isom_CS"/>
</dbReference>
<evidence type="ECO:0000256" key="1">
    <source>
        <dbReference type="ARBA" id="ARBA00005254"/>
    </source>
</evidence>
<dbReference type="PROSITE" id="PS00166">
    <property type="entry name" value="ENOYL_COA_HYDRATASE"/>
    <property type="match status" value="1"/>
</dbReference>
<evidence type="ECO:0000256" key="4">
    <source>
        <dbReference type="RuleBase" id="RU003707"/>
    </source>
</evidence>